<dbReference type="GeneID" id="13797638"/>
<dbReference type="BioCyc" id="CNIT1237085:G1324-1377-MONOMER"/>
<dbReference type="EMBL" id="CP002408">
    <property type="protein sequence ID" value="AFU58316.1"/>
    <property type="molecule type" value="Genomic_DNA"/>
</dbReference>
<evidence type="ECO:0000313" key="1">
    <source>
        <dbReference type="EMBL" id="AFU58316.1"/>
    </source>
</evidence>
<name>K0IAH6_NITGG</name>
<dbReference type="OrthoDB" id="11363at2157"/>
<dbReference type="RefSeq" id="WP_015018853.1">
    <property type="nucleotide sequence ID" value="NC_018719.1"/>
</dbReference>
<dbReference type="Proteomes" id="UP000008037">
    <property type="component" value="Chromosome"/>
</dbReference>
<dbReference type="KEGG" id="nga:Ngar_c13790"/>
<gene>
    <name evidence="1" type="ordered locus">Ngar_c13790</name>
</gene>
<dbReference type="InParanoid" id="K0IAH6"/>
<keyword evidence="2" id="KW-1185">Reference proteome</keyword>
<dbReference type="AlphaFoldDB" id="K0IAH6"/>
<reference evidence="1 2" key="1">
    <citation type="journal article" date="2012" name="Environ. Microbiol.">
        <title>The genome of the ammonia-oxidizing Candidatus Nitrososphaera gargensis: insights into metabolic versatility and environmental adaptations.</title>
        <authorList>
            <person name="Spang A."/>
            <person name="Poehlein A."/>
            <person name="Offre P."/>
            <person name="Zumbragel S."/>
            <person name="Haider S."/>
            <person name="Rychlik N."/>
            <person name="Nowka B."/>
            <person name="Schmeisser C."/>
            <person name="Lebedeva E.V."/>
            <person name="Rattei T."/>
            <person name="Bohm C."/>
            <person name="Schmid M."/>
            <person name="Galushko A."/>
            <person name="Hatzenpichler R."/>
            <person name="Weinmaier T."/>
            <person name="Daniel R."/>
            <person name="Schleper C."/>
            <person name="Spieck E."/>
            <person name="Streit W."/>
            <person name="Wagner M."/>
        </authorList>
    </citation>
    <scope>NUCLEOTIDE SEQUENCE [LARGE SCALE GENOMIC DNA]</scope>
    <source>
        <strain evidence="2">Ga9.2</strain>
    </source>
</reference>
<dbReference type="HOGENOM" id="CLU_1801612_0_0_2"/>
<proteinExistence type="predicted"/>
<dbReference type="STRING" id="1237085.Ngar_c13790"/>
<protein>
    <submittedName>
        <fullName evidence="1">Uncharacterized protein</fullName>
    </submittedName>
</protein>
<evidence type="ECO:0000313" key="2">
    <source>
        <dbReference type="Proteomes" id="UP000008037"/>
    </source>
</evidence>
<sequence>MVHKNFKRQRRLESRLDETVRIASIVQKGMATGRSSYVEMRALDRLIKHNIRTRVSALKKSVKLSVELDELLSKIPQAVSDGYTKVLTPNGIVREGELDHLLSIDADIVMCIGMFESEKSRRGVVETLKELVEERKKLIDSLKV</sequence>
<accession>K0IAH6</accession>
<organism evidence="1 2">
    <name type="scientific">Nitrososphaera gargensis (strain Ga9.2)</name>
    <dbReference type="NCBI Taxonomy" id="1237085"/>
    <lineage>
        <taxon>Archaea</taxon>
        <taxon>Nitrososphaerota</taxon>
        <taxon>Nitrososphaeria</taxon>
        <taxon>Nitrososphaerales</taxon>
        <taxon>Nitrososphaeraceae</taxon>
        <taxon>Nitrososphaera</taxon>
    </lineage>
</organism>